<reference evidence="4" key="1">
    <citation type="journal article" date="2020" name="mSystems">
        <title>Genome- and Community-Level Interaction Insights into Carbon Utilization and Element Cycling Functions of Hydrothermarchaeota in Hydrothermal Sediment.</title>
        <authorList>
            <person name="Zhou Z."/>
            <person name="Liu Y."/>
            <person name="Xu W."/>
            <person name="Pan J."/>
            <person name="Luo Z.H."/>
            <person name="Li M."/>
        </authorList>
    </citation>
    <scope>NUCLEOTIDE SEQUENCE [LARGE SCALE GENOMIC DNA]</scope>
    <source>
        <strain evidence="4">SpSt-587</strain>
    </source>
</reference>
<sequence>MIEKAIEIGKLLFHSGLIDGASGNLSFRENGKIMITKTGSNLESLEESDFVPIESPNASRDRGVHLKIYELSDFNAVIHCHGVFNVVLSLKRDEIVPLDLEGKLYFGKIEVVKEEFGKEEYAKEIAEKIRKNGVVIARGHGIYSAGKSLREAFNRACYVEHSCEVLYYSEILDKLEHRKSRKEL</sequence>
<dbReference type="GO" id="GO:0016832">
    <property type="term" value="F:aldehyde-lyase activity"/>
    <property type="evidence" value="ECO:0007669"/>
    <property type="project" value="TreeGrafter"/>
</dbReference>
<evidence type="ECO:0000256" key="1">
    <source>
        <dbReference type="ARBA" id="ARBA00022723"/>
    </source>
</evidence>
<dbReference type="PANTHER" id="PTHR22789">
    <property type="entry name" value="FUCULOSE PHOSPHATE ALDOLASE"/>
    <property type="match status" value="1"/>
</dbReference>
<feature type="domain" description="Class II aldolase/adducin N-terminal" evidence="3">
    <location>
        <begin position="3"/>
        <end position="167"/>
    </location>
</feature>
<dbReference type="Pfam" id="PF00596">
    <property type="entry name" value="Aldolase_II"/>
    <property type="match status" value="1"/>
</dbReference>
<dbReference type="GO" id="GO:0046872">
    <property type="term" value="F:metal ion binding"/>
    <property type="evidence" value="ECO:0007669"/>
    <property type="project" value="UniProtKB-KW"/>
</dbReference>
<dbReference type="InterPro" id="IPR036409">
    <property type="entry name" value="Aldolase_II/adducin_N_sf"/>
</dbReference>
<dbReference type="GO" id="GO:0005829">
    <property type="term" value="C:cytosol"/>
    <property type="evidence" value="ECO:0007669"/>
    <property type="project" value="TreeGrafter"/>
</dbReference>
<proteinExistence type="predicted"/>
<dbReference type="SUPFAM" id="SSF53639">
    <property type="entry name" value="AraD/HMP-PK domain-like"/>
    <property type="match status" value="1"/>
</dbReference>
<gene>
    <name evidence="4" type="ORF">ENT52_07155</name>
</gene>
<dbReference type="UniPathway" id="UPA00071"/>
<keyword evidence="1" id="KW-0479">Metal-binding</keyword>
<accession>A0A7J3M3L7</accession>
<dbReference type="PANTHER" id="PTHR22789:SF0">
    <property type="entry name" value="3-OXO-TETRONATE 4-PHOSPHATE DECARBOXYLASE-RELATED"/>
    <property type="match status" value="1"/>
</dbReference>
<dbReference type="InterPro" id="IPR001303">
    <property type="entry name" value="Aldolase_II/adducin_N"/>
</dbReference>
<dbReference type="AlphaFoldDB" id="A0A7J3M3L7"/>
<dbReference type="EMBL" id="DSYZ01000133">
    <property type="protein sequence ID" value="HGT83483.1"/>
    <property type="molecule type" value="Genomic_DNA"/>
</dbReference>
<name>A0A7J3M3L7_ARCFL</name>
<dbReference type="GO" id="GO:0019323">
    <property type="term" value="P:pentose catabolic process"/>
    <property type="evidence" value="ECO:0007669"/>
    <property type="project" value="TreeGrafter"/>
</dbReference>
<evidence type="ECO:0000313" key="4">
    <source>
        <dbReference type="EMBL" id="HGT83483.1"/>
    </source>
</evidence>
<dbReference type="SMART" id="SM01007">
    <property type="entry name" value="Aldolase_II"/>
    <property type="match status" value="1"/>
</dbReference>
<protein>
    <submittedName>
        <fullName evidence="4">Fructose-bisphosphate aldolase</fullName>
    </submittedName>
</protein>
<organism evidence="4">
    <name type="scientific">Archaeoglobus fulgidus</name>
    <dbReference type="NCBI Taxonomy" id="2234"/>
    <lineage>
        <taxon>Archaea</taxon>
        <taxon>Methanobacteriati</taxon>
        <taxon>Methanobacteriota</taxon>
        <taxon>Archaeoglobi</taxon>
        <taxon>Archaeoglobales</taxon>
        <taxon>Archaeoglobaceae</taxon>
        <taxon>Archaeoglobus</taxon>
    </lineage>
</organism>
<evidence type="ECO:0000259" key="3">
    <source>
        <dbReference type="SMART" id="SM01007"/>
    </source>
</evidence>
<dbReference type="InterPro" id="IPR050197">
    <property type="entry name" value="Aldolase_class_II_sugar_metab"/>
</dbReference>
<comment type="caution">
    <text evidence="4">The sequence shown here is derived from an EMBL/GenBank/DDBJ whole genome shotgun (WGS) entry which is preliminary data.</text>
</comment>
<dbReference type="Gene3D" id="3.40.225.10">
    <property type="entry name" value="Class II aldolase/adducin N-terminal domain"/>
    <property type="match status" value="1"/>
</dbReference>
<evidence type="ECO:0000256" key="2">
    <source>
        <dbReference type="ARBA" id="ARBA00023239"/>
    </source>
</evidence>
<keyword evidence="2" id="KW-0456">Lyase</keyword>